<proteinExistence type="predicted"/>
<evidence type="ECO:0000313" key="3">
    <source>
        <dbReference type="Proteomes" id="UP000321234"/>
    </source>
</evidence>
<name>A0A5C8Z2E5_9ACTN</name>
<comment type="caution">
    <text evidence="2">The sequence shown here is derived from an EMBL/GenBank/DDBJ whole genome shotgun (WGS) entry which is preliminary data.</text>
</comment>
<evidence type="ECO:0000256" key="1">
    <source>
        <dbReference type="SAM" id="Phobius"/>
    </source>
</evidence>
<keyword evidence="3" id="KW-1185">Reference proteome</keyword>
<sequence length="297" mass="29734">MSQSRIPDPSLDAALRRLDAAPRAPLDDVARVRATSVLERTLAVGQLPDARAAGRRDPLVPRPRRTGVRVALLAGAAAAVAVAIGAAQVLGGGATAYADSWEPVPAPASAADVAAAERACAGTARSVAGDGASRLQPRLAERRGDLVLLAMDDGAPEPATVMCVAALPPGGGADFLSGSGGGGVVRPPADGVTDAGIFERTTPGDELSVIDGLAGEHVEAVTVRTADGRAVEATVEGGHYAAWWPGRAMVESDQPLPSGAQGGCAGDCDGGQPVPSYTLDVTLDDGTVLRHVVPSAG</sequence>
<organism evidence="2 3">
    <name type="scientific">Quadrisphaera setariae</name>
    <dbReference type="NCBI Taxonomy" id="2593304"/>
    <lineage>
        <taxon>Bacteria</taxon>
        <taxon>Bacillati</taxon>
        <taxon>Actinomycetota</taxon>
        <taxon>Actinomycetes</taxon>
        <taxon>Kineosporiales</taxon>
        <taxon>Kineosporiaceae</taxon>
        <taxon>Quadrisphaera</taxon>
    </lineage>
</organism>
<reference evidence="2 3" key="1">
    <citation type="submission" date="2019-07" db="EMBL/GenBank/DDBJ databases">
        <title>Quadrisphaera sp. strain DD2A genome sequencing and assembly.</title>
        <authorList>
            <person name="Kim I."/>
        </authorList>
    </citation>
    <scope>NUCLEOTIDE SEQUENCE [LARGE SCALE GENOMIC DNA]</scope>
    <source>
        <strain evidence="2 3">DD2A</strain>
    </source>
</reference>
<feature type="transmembrane region" description="Helical" evidence="1">
    <location>
        <begin position="70"/>
        <end position="90"/>
    </location>
</feature>
<keyword evidence="1" id="KW-0472">Membrane</keyword>
<dbReference type="AlphaFoldDB" id="A0A5C8Z2E5"/>
<protein>
    <submittedName>
        <fullName evidence="2">Uncharacterized protein</fullName>
    </submittedName>
</protein>
<dbReference type="RefSeq" id="WP_147928284.1">
    <property type="nucleotide sequence ID" value="NZ_VKAC01000016.1"/>
</dbReference>
<gene>
    <name evidence="2" type="ORF">FMM08_20940</name>
</gene>
<keyword evidence="1" id="KW-1133">Transmembrane helix</keyword>
<dbReference type="EMBL" id="VKAC01000016">
    <property type="protein sequence ID" value="TXR52265.1"/>
    <property type="molecule type" value="Genomic_DNA"/>
</dbReference>
<dbReference type="Proteomes" id="UP000321234">
    <property type="component" value="Unassembled WGS sequence"/>
</dbReference>
<dbReference type="OrthoDB" id="3293457at2"/>
<keyword evidence="1" id="KW-0812">Transmembrane</keyword>
<evidence type="ECO:0000313" key="2">
    <source>
        <dbReference type="EMBL" id="TXR52265.1"/>
    </source>
</evidence>
<accession>A0A5C8Z2E5</accession>